<evidence type="ECO:0000313" key="3">
    <source>
        <dbReference type="EMBL" id="MBN9643138.1"/>
    </source>
</evidence>
<evidence type="ECO:0000313" key="4">
    <source>
        <dbReference type="Proteomes" id="UP000664332"/>
    </source>
</evidence>
<feature type="transmembrane region" description="Helical" evidence="2">
    <location>
        <begin position="252"/>
        <end position="273"/>
    </location>
</feature>
<keyword evidence="2" id="KW-0472">Membrane</keyword>
<dbReference type="Proteomes" id="UP000664332">
    <property type="component" value="Unassembled WGS sequence"/>
</dbReference>
<protein>
    <submittedName>
        <fullName evidence="3">Uncharacterized protein</fullName>
    </submittedName>
</protein>
<name>A0A939DY63_9CORY</name>
<evidence type="ECO:0000256" key="2">
    <source>
        <dbReference type="SAM" id="Phobius"/>
    </source>
</evidence>
<sequence length="274" mass="28028">MTAAVLGALSPAAVSAEPAPVTPCVSVAGGTAIHYTSDAGWFSIPQPLDKATPDTAAHHGSPPGRAGRPAPGPAVERMVIDPAATRVESTTQAVLRHRQATADHPAQGKIRLHDDIGNYIDNVTVHIDGGTLAMFGDHHFQNGPGHHWYSTTQTRFAVGEIKKDGPAPVFTGDHPEQTVTYLVKPVSWQAPDGDSKGYNKARYLTLTLTTGTCSNGTGNTGDHPGSTDRDTTGGTGDQASGSSRRAAAVSPLAVVAVLAAGTGLLAALAGALAP</sequence>
<accession>A0A939DY63</accession>
<keyword evidence="2" id="KW-0812">Transmembrane</keyword>
<gene>
    <name evidence="3" type="ORF">JZY06_00610</name>
</gene>
<keyword evidence="2" id="KW-1133">Transmembrane helix</keyword>
<feature type="region of interest" description="Disordered" evidence="1">
    <location>
        <begin position="46"/>
        <end position="74"/>
    </location>
</feature>
<feature type="region of interest" description="Disordered" evidence="1">
    <location>
        <begin position="213"/>
        <end position="245"/>
    </location>
</feature>
<dbReference type="EMBL" id="JAFLEQ010000003">
    <property type="protein sequence ID" value="MBN9643138.1"/>
    <property type="molecule type" value="Genomic_DNA"/>
</dbReference>
<evidence type="ECO:0000256" key="1">
    <source>
        <dbReference type="SAM" id="MobiDB-lite"/>
    </source>
</evidence>
<comment type="caution">
    <text evidence="3">The sequence shown here is derived from an EMBL/GenBank/DDBJ whole genome shotgun (WGS) entry which is preliminary data.</text>
</comment>
<organism evidence="3 4">
    <name type="scientific">Corynebacterium mendelii</name>
    <dbReference type="NCBI Taxonomy" id="2765362"/>
    <lineage>
        <taxon>Bacteria</taxon>
        <taxon>Bacillati</taxon>
        <taxon>Actinomycetota</taxon>
        <taxon>Actinomycetes</taxon>
        <taxon>Mycobacteriales</taxon>
        <taxon>Corynebacteriaceae</taxon>
        <taxon>Corynebacterium</taxon>
    </lineage>
</organism>
<reference evidence="3" key="1">
    <citation type="submission" date="2021-03" db="EMBL/GenBank/DDBJ databases">
        <authorList>
            <person name="Sun Q."/>
        </authorList>
    </citation>
    <scope>NUCLEOTIDE SEQUENCE</scope>
    <source>
        <strain evidence="3">CCM 8862</strain>
    </source>
</reference>
<proteinExistence type="predicted"/>
<keyword evidence="4" id="KW-1185">Reference proteome</keyword>
<dbReference type="AlphaFoldDB" id="A0A939DY63"/>